<name>A0A644YLE6_9ZZZZ</name>
<organism evidence="1">
    <name type="scientific">bioreactor metagenome</name>
    <dbReference type="NCBI Taxonomy" id="1076179"/>
    <lineage>
        <taxon>unclassified sequences</taxon>
        <taxon>metagenomes</taxon>
        <taxon>ecological metagenomes</taxon>
    </lineage>
</organism>
<evidence type="ECO:0000313" key="1">
    <source>
        <dbReference type="EMBL" id="MPM27313.1"/>
    </source>
</evidence>
<accession>A0A644YLE6</accession>
<comment type="caution">
    <text evidence="1">The sequence shown here is derived from an EMBL/GenBank/DDBJ whole genome shotgun (WGS) entry which is preliminary data.</text>
</comment>
<dbReference type="AlphaFoldDB" id="A0A644YLE6"/>
<proteinExistence type="predicted"/>
<gene>
    <name evidence="1" type="ORF">SDC9_73823</name>
</gene>
<sequence>MHVEVRGLDQLQQDVLDVLTDIAGLGQRGGVGHRERHVQHPSHRLRQVRLAAPCRADQQDVGLAQLHPVLLGGSPRSRGVLGLDPLVVVVDRHGERLLRRVLPDDVLVEEVPDLLRLGELVEGPGLPRLGEFLLDDLVAQFDALVADVDVRSRDELLDLLLTLPAEGALQQVTGLPDARHGRSSPVA</sequence>
<reference evidence="1" key="1">
    <citation type="submission" date="2019-08" db="EMBL/GenBank/DDBJ databases">
        <authorList>
            <person name="Kucharzyk K."/>
            <person name="Murdoch R.W."/>
            <person name="Higgins S."/>
            <person name="Loffler F."/>
        </authorList>
    </citation>
    <scope>NUCLEOTIDE SEQUENCE</scope>
</reference>
<dbReference type="EMBL" id="VSSQ01004962">
    <property type="protein sequence ID" value="MPM27313.1"/>
    <property type="molecule type" value="Genomic_DNA"/>
</dbReference>
<protein>
    <submittedName>
        <fullName evidence="1">Uncharacterized protein</fullName>
    </submittedName>
</protein>